<evidence type="ECO:0000313" key="16">
    <source>
        <dbReference type="Proteomes" id="UP000230750"/>
    </source>
</evidence>
<dbReference type="Pfam" id="PF16095">
    <property type="entry name" value="COR-A"/>
    <property type="match status" value="1"/>
</dbReference>
<evidence type="ECO:0000256" key="8">
    <source>
        <dbReference type="ARBA" id="ARBA00022777"/>
    </source>
</evidence>
<evidence type="ECO:0000256" key="1">
    <source>
        <dbReference type="ARBA" id="ARBA00008171"/>
    </source>
</evidence>
<dbReference type="GO" id="GO:0005737">
    <property type="term" value="C:cytoplasm"/>
    <property type="evidence" value="ECO:0007669"/>
    <property type="project" value="UniProtKB-ARBA"/>
</dbReference>
<evidence type="ECO:0000259" key="14">
    <source>
        <dbReference type="PROSITE" id="PS50011"/>
    </source>
</evidence>
<feature type="domain" description="Protein kinase" evidence="14">
    <location>
        <begin position="781"/>
        <end position="1087"/>
    </location>
</feature>
<keyword evidence="4" id="KW-0433">Leucine-rich repeat</keyword>
<dbReference type="SUPFAM" id="SSF56112">
    <property type="entry name" value="Protein kinase-like (PK-like)"/>
    <property type="match status" value="1"/>
</dbReference>
<dbReference type="OrthoDB" id="10252328at2759"/>
<feature type="region of interest" description="Disordered" evidence="13">
    <location>
        <begin position="322"/>
        <end position="344"/>
    </location>
</feature>
<dbReference type="Proteomes" id="UP000230750">
    <property type="component" value="Unassembled WGS sequence"/>
</dbReference>
<evidence type="ECO:0000256" key="13">
    <source>
        <dbReference type="SAM" id="MobiDB-lite"/>
    </source>
</evidence>
<dbReference type="STRING" id="307972.A0A2G8KID0"/>
<accession>A0A2G8KID0</accession>
<evidence type="ECO:0000256" key="4">
    <source>
        <dbReference type="ARBA" id="ARBA00022614"/>
    </source>
</evidence>
<name>A0A2G8KID0_STIJA</name>
<feature type="binding site" evidence="12">
    <location>
        <position position="813"/>
    </location>
    <ligand>
        <name>ATP</name>
        <dbReference type="ChEBI" id="CHEBI:30616"/>
    </ligand>
</feature>
<dbReference type="GO" id="GO:0005524">
    <property type="term" value="F:ATP binding"/>
    <property type="evidence" value="ECO:0007669"/>
    <property type="project" value="UniProtKB-UniRule"/>
</dbReference>
<evidence type="ECO:0000256" key="3">
    <source>
        <dbReference type="ARBA" id="ARBA00022527"/>
    </source>
</evidence>
<dbReference type="Gene3D" id="1.10.510.10">
    <property type="entry name" value="Transferase(Phosphotransferase) domain 1"/>
    <property type="match status" value="1"/>
</dbReference>
<keyword evidence="9 12" id="KW-0067">ATP-binding</keyword>
<gene>
    <name evidence="15" type="ORF">BSL78_15389</name>
</gene>
<keyword evidence="8" id="KW-0418">Kinase</keyword>
<feature type="region of interest" description="Disordered" evidence="13">
    <location>
        <begin position="280"/>
        <end position="305"/>
    </location>
</feature>
<organism evidence="15 16">
    <name type="scientific">Stichopus japonicus</name>
    <name type="common">Sea cucumber</name>
    <dbReference type="NCBI Taxonomy" id="307972"/>
    <lineage>
        <taxon>Eukaryota</taxon>
        <taxon>Metazoa</taxon>
        <taxon>Echinodermata</taxon>
        <taxon>Eleutherozoa</taxon>
        <taxon>Echinozoa</taxon>
        <taxon>Holothuroidea</taxon>
        <taxon>Aspidochirotacea</taxon>
        <taxon>Aspidochirotida</taxon>
        <taxon>Stichopodidae</taxon>
        <taxon>Apostichopus</taxon>
    </lineage>
</organism>
<dbReference type="InterPro" id="IPR017441">
    <property type="entry name" value="Protein_kinase_ATP_BS"/>
</dbReference>
<keyword evidence="16" id="KW-1185">Reference proteome</keyword>
<evidence type="ECO:0000256" key="6">
    <source>
        <dbReference type="ARBA" id="ARBA00022737"/>
    </source>
</evidence>
<dbReference type="InterPro" id="IPR032171">
    <property type="entry name" value="COR-A"/>
</dbReference>
<feature type="compositionally biased region" description="Low complexity" evidence="13">
    <location>
        <begin position="326"/>
        <end position="341"/>
    </location>
</feature>
<keyword evidence="6" id="KW-0677">Repeat</keyword>
<protein>
    <recommendedName>
        <fullName evidence="2">non-specific serine/threonine protein kinase</fullName>
        <ecNumber evidence="2">2.7.11.1</ecNumber>
    </recommendedName>
</protein>
<comment type="catalytic activity">
    <reaction evidence="11">
        <text>L-seryl-[protein] + ATP = O-phospho-L-seryl-[protein] + ADP + H(+)</text>
        <dbReference type="Rhea" id="RHEA:17989"/>
        <dbReference type="Rhea" id="RHEA-COMP:9863"/>
        <dbReference type="Rhea" id="RHEA-COMP:11604"/>
        <dbReference type="ChEBI" id="CHEBI:15378"/>
        <dbReference type="ChEBI" id="CHEBI:29999"/>
        <dbReference type="ChEBI" id="CHEBI:30616"/>
        <dbReference type="ChEBI" id="CHEBI:83421"/>
        <dbReference type="ChEBI" id="CHEBI:456216"/>
        <dbReference type="EC" id="2.7.11.1"/>
    </reaction>
</comment>
<dbReference type="PROSITE" id="PS50011">
    <property type="entry name" value="PROTEIN_KINASE_DOM"/>
    <property type="match status" value="1"/>
</dbReference>
<dbReference type="EMBL" id="MRZV01000561">
    <property type="protein sequence ID" value="PIK47752.1"/>
    <property type="molecule type" value="Genomic_DNA"/>
</dbReference>
<dbReference type="SUPFAM" id="SSF50978">
    <property type="entry name" value="WD40 repeat-like"/>
    <property type="match status" value="1"/>
</dbReference>
<dbReference type="InterPro" id="IPR008271">
    <property type="entry name" value="Ser/Thr_kinase_AS"/>
</dbReference>
<comment type="catalytic activity">
    <reaction evidence="10">
        <text>L-threonyl-[protein] + ATP = O-phospho-L-threonyl-[protein] + ADP + H(+)</text>
        <dbReference type="Rhea" id="RHEA:46608"/>
        <dbReference type="Rhea" id="RHEA-COMP:11060"/>
        <dbReference type="Rhea" id="RHEA-COMP:11605"/>
        <dbReference type="ChEBI" id="CHEBI:15378"/>
        <dbReference type="ChEBI" id="CHEBI:30013"/>
        <dbReference type="ChEBI" id="CHEBI:30616"/>
        <dbReference type="ChEBI" id="CHEBI:61977"/>
        <dbReference type="ChEBI" id="CHEBI:456216"/>
        <dbReference type="EC" id="2.7.11.1"/>
    </reaction>
</comment>
<dbReference type="SMART" id="SM00220">
    <property type="entry name" value="S_TKc"/>
    <property type="match status" value="1"/>
</dbReference>
<evidence type="ECO:0000256" key="9">
    <source>
        <dbReference type="ARBA" id="ARBA00022840"/>
    </source>
</evidence>
<evidence type="ECO:0000256" key="11">
    <source>
        <dbReference type="ARBA" id="ARBA00048679"/>
    </source>
</evidence>
<dbReference type="EC" id="2.7.11.1" evidence="2"/>
<dbReference type="FunFam" id="3.30.200.20:FF:000803">
    <property type="entry name" value="Probable serine/threonine-protein kinase roco4"/>
    <property type="match status" value="1"/>
</dbReference>
<dbReference type="InterPro" id="IPR000719">
    <property type="entry name" value="Prot_kinase_dom"/>
</dbReference>
<keyword evidence="3" id="KW-0723">Serine/threonine-protein kinase</keyword>
<evidence type="ECO:0000256" key="2">
    <source>
        <dbReference type="ARBA" id="ARBA00012513"/>
    </source>
</evidence>
<dbReference type="PROSITE" id="PS00107">
    <property type="entry name" value="PROTEIN_KINASE_ATP"/>
    <property type="match status" value="1"/>
</dbReference>
<comment type="similarity">
    <text evidence="1">Belongs to the protein kinase superfamily. TKL Ser/Thr protein kinase family. ROCO subfamily.</text>
</comment>
<evidence type="ECO:0000256" key="12">
    <source>
        <dbReference type="PROSITE-ProRule" id="PRU10141"/>
    </source>
</evidence>
<dbReference type="Gene3D" id="3.30.200.20">
    <property type="entry name" value="Phosphorylase Kinase, domain 1"/>
    <property type="match status" value="1"/>
</dbReference>
<dbReference type="InterPro" id="IPR051681">
    <property type="entry name" value="Ser/Thr_Kinases-Pseudokinases"/>
</dbReference>
<dbReference type="InterPro" id="IPR011009">
    <property type="entry name" value="Kinase-like_dom_sf"/>
</dbReference>
<sequence length="1457" mass="164465">MGLPNVHCCIEISCTAAGRYHNLNNLREKIYDVAFTMKESKRVKDKGTLLDKKIPTSYLALENAIRTIVGNMKRDSREPVMNTTEYKTEVARVMVEESEVSFHNKEELMLATKFLHNNGVLLYFEDALLSDYFFLDPQWLCDILAKIVTIPEINPEARQGVMLIRDLEQKFINSNVNAFIRGLLNKFEVAVEYDNQHLLIPSLLPKRNDAISIPMVRIPQPDDHIDEQVLEGEGIIQISSTRKTPEPLTSPSSVQQPLSSAVSWNRKALKKFTGISTKITKGEKEDMSSPPPPLVPPGRHGNRYSSPAAMLVEDVDDSFSHSDVASSISSPPLHSPKLSSSTQTIDNSTEWTKVSPLDISLLTPQKETPVVKPSVFEDFKITTFKIRKLPLRRLYIFQYIPSGFWSHIMCRFLSNEQIMQVVRAMFEPKKEVQSFLGEEAVSDLPNHYKWQCWQTGMELKFFDTTIFHIMQITDTITNSFTKERRPDMIYMVNLTQGNDFAQSEVSLMRIGQVEILIPNQAVQISRKDCTSRRERTVRMEKSSEHVSQLLSLIMDLVEMLIDNFYPTLCEPLGTTFHGELFITRVVPCCKCWKEYNKTLCNDVNDKEWVFIDNSDSDYQYFLEEDSLLMGSFHRKKQTPICCAIPCVSPKHKRYAEMGMQNGVNLQPPSRPVSVNNPKGCNHRFNNGESSFGAHDQQSLTEVDEASFEESFNENHFSASEEIIASSSVKVYGFLLEELIYEGMRSQTTECPRHGELPIATLAPDVVFHDLGQGILVDDAQLEKKRLLGRGSFGLVFEGKICSEDGNKTAVALKMLQPYPPGEGARRTDRHRYEMENSKWQRFPIRFACEAYRTVRKELSILMKLSHVSIVPLKGMCHHPLCLILELAPMGALDNFLENYKRGGARLTATTIANVVTQISGAVEYLHHNKIIYRDLKAENVLVWTFPEPHSSELEPNDLKVKLADYGISTTALPTGTKGFGGTPGFMAPEIVKYDGKETYTEKVDCFSFGMFMYELLSLQKPFDSAIGQGVGRLAQVIKHYIIEGQRPPLSHKEKAYPTYILDLMLWCWSQEPRNRPSMQQVKEVARLSEFKSLLDVFSVDHGVSIRDACLLELSYEGASTSVLCMSQNTSESSSKLTLFPLERLPGDESTSLEVTISGSVVQCICSVGDMLWLALASGYIKVYNGESCQEVVEYYCHQSHSKSHSITGMRHIPPLQMVAIAADNQLILQRESEGLPSEEAGSFQYVEMVGEITALAVSNHKESSIQVWCGHEGGQVTVVEADNLAQPAQVLSHFEESNLVASVQHLVTDPSSSPPCVWSSVYPDAIVYQWNAKTKEIENKVDIMEVLQNQRTTRNGKMITLGEFRRSGGLHPRLPSRELLRRRIAVAVADAIVDPVPRKQTNSGLITVGKRFADIFSSYGNAPTRLQDNEWDAVFLLLWNTQPWEVSRSLEIRESDC</sequence>
<keyword evidence="5" id="KW-0808">Transferase</keyword>
<dbReference type="Pfam" id="PF00069">
    <property type="entry name" value="Pkinase"/>
    <property type="match status" value="1"/>
</dbReference>
<comment type="caution">
    <text evidence="15">The sequence shown here is derived from an EMBL/GenBank/DDBJ whole genome shotgun (WGS) entry which is preliminary data.</text>
</comment>
<proteinExistence type="inferred from homology"/>
<dbReference type="PROSITE" id="PS00108">
    <property type="entry name" value="PROTEIN_KINASE_ST"/>
    <property type="match status" value="1"/>
</dbReference>
<dbReference type="GO" id="GO:0004674">
    <property type="term" value="F:protein serine/threonine kinase activity"/>
    <property type="evidence" value="ECO:0007669"/>
    <property type="project" value="UniProtKB-KW"/>
</dbReference>
<evidence type="ECO:0000256" key="10">
    <source>
        <dbReference type="ARBA" id="ARBA00047899"/>
    </source>
</evidence>
<dbReference type="InterPro" id="IPR036322">
    <property type="entry name" value="WD40_repeat_dom_sf"/>
</dbReference>
<keyword evidence="7 12" id="KW-0547">Nucleotide-binding</keyword>
<dbReference type="PANTHER" id="PTHR44329:SF288">
    <property type="entry name" value="MITOGEN-ACTIVATED PROTEIN KINASE KINASE KINASE 20"/>
    <property type="match status" value="1"/>
</dbReference>
<reference evidence="15 16" key="1">
    <citation type="journal article" date="2017" name="PLoS Biol.">
        <title>The sea cucumber genome provides insights into morphological evolution and visceral regeneration.</title>
        <authorList>
            <person name="Zhang X."/>
            <person name="Sun L."/>
            <person name="Yuan J."/>
            <person name="Sun Y."/>
            <person name="Gao Y."/>
            <person name="Zhang L."/>
            <person name="Li S."/>
            <person name="Dai H."/>
            <person name="Hamel J.F."/>
            <person name="Liu C."/>
            <person name="Yu Y."/>
            <person name="Liu S."/>
            <person name="Lin W."/>
            <person name="Guo K."/>
            <person name="Jin S."/>
            <person name="Xu P."/>
            <person name="Storey K.B."/>
            <person name="Huan P."/>
            <person name="Zhang T."/>
            <person name="Zhou Y."/>
            <person name="Zhang J."/>
            <person name="Lin C."/>
            <person name="Li X."/>
            <person name="Xing L."/>
            <person name="Huo D."/>
            <person name="Sun M."/>
            <person name="Wang L."/>
            <person name="Mercier A."/>
            <person name="Li F."/>
            <person name="Yang H."/>
            <person name="Xiang J."/>
        </authorList>
    </citation>
    <scope>NUCLEOTIDE SEQUENCE [LARGE SCALE GENOMIC DNA]</scope>
    <source>
        <strain evidence="15">Shaxun</strain>
        <tissue evidence="15">Muscle</tissue>
    </source>
</reference>
<evidence type="ECO:0000313" key="15">
    <source>
        <dbReference type="EMBL" id="PIK47752.1"/>
    </source>
</evidence>
<dbReference type="PANTHER" id="PTHR44329">
    <property type="entry name" value="SERINE/THREONINE-PROTEIN KINASE TNNI3K-RELATED"/>
    <property type="match status" value="1"/>
</dbReference>
<evidence type="ECO:0000256" key="7">
    <source>
        <dbReference type="ARBA" id="ARBA00022741"/>
    </source>
</evidence>
<evidence type="ECO:0000256" key="5">
    <source>
        <dbReference type="ARBA" id="ARBA00022679"/>
    </source>
</evidence>
<dbReference type="FunFam" id="1.10.510.10:FF:001242">
    <property type="entry name" value="Leucine-rich repeat serine/threonine-protein kinase 1"/>
    <property type="match status" value="1"/>
</dbReference>
<feature type="region of interest" description="Disordered" evidence="13">
    <location>
        <begin position="240"/>
        <end position="259"/>
    </location>
</feature>